<dbReference type="EMBL" id="BAAALG010000005">
    <property type="protein sequence ID" value="GAA1097695.1"/>
    <property type="molecule type" value="Genomic_DNA"/>
</dbReference>
<feature type="region of interest" description="Disordered" evidence="1">
    <location>
        <begin position="1"/>
        <end position="62"/>
    </location>
</feature>
<reference evidence="2 3" key="1">
    <citation type="journal article" date="2019" name="Int. J. Syst. Evol. Microbiol.">
        <title>The Global Catalogue of Microorganisms (GCM) 10K type strain sequencing project: providing services to taxonomists for standard genome sequencing and annotation.</title>
        <authorList>
            <consortium name="The Broad Institute Genomics Platform"/>
            <consortium name="The Broad Institute Genome Sequencing Center for Infectious Disease"/>
            <person name="Wu L."/>
            <person name="Ma J."/>
        </authorList>
    </citation>
    <scope>NUCLEOTIDE SEQUENCE [LARGE SCALE GENOMIC DNA]</scope>
    <source>
        <strain evidence="2 3">JCM 13008</strain>
    </source>
</reference>
<keyword evidence="3" id="KW-1185">Reference proteome</keyword>
<accession>A0ABN1TQ72</accession>
<evidence type="ECO:0000313" key="2">
    <source>
        <dbReference type="EMBL" id="GAA1097695.1"/>
    </source>
</evidence>
<proteinExistence type="predicted"/>
<organism evidence="2 3">
    <name type="scientific">Nocardioides dubius</name>
    <dbReference type="NCBI Taxonomy" id="317019"/>
    <lineage>
        <taxon>Bacteria</taxon>
        <taxon>Bacillati</taxon>
        <taxon>Actinomycetota</taxon>
        <taxon>Actinomycetes</taxon>
        <taxon>Propionibacteriales</taxon>
        <taxon>Nocardioidaceae</taxon>
        <taxon>Nocardioides</taxon>
    </lineage>
</organism>
<evidence type="ECO:0000256" key="1">
    <source>
        <dbReference type="SAM" id="MobiDB-lite"/>
    </source>
</evidence>
<gene>
    <name evidence="2" type="ORF">GCM10009668_13590</name>
</gene>
<sequence>MGTHASLGLTAGTKDPEAGGRSAQKMSRSHPHDPMAPTAHPRWSRNRLDHLGAPVPKAGYVESGDQRKLGKDLLLTILTMGSQTGSPRSSPCSRACRGRHAILSALTCRCLLAWGWLDGLGTTVEYIETKEYLAT</sequence>
<name>A0ABN1TQ72_9ACTN</name>
<comment type="caution">
    <text evidence="2">The sequence shown here is derived from an EMBL/GenBank/DDBJ whole genome shotgun (WGS) entry which is preliminary data.</text>
</comment>
<dbReference type="Proteomes" id="UP001501581">
    <property type="component" value="Unassembled WGS sequence"/>
</dbReference>
<protein>
    <submittedName>
        <fullName evidence="2">Uncharacterized protein</fullName>
    </submittedName>
</protein>
<evidence type="ECO:0000313" key="3">
    <source>
        <dbReference type="Proteomes" id="UP001501581"/>
    </source>
</evidence>